<accession>A0AA36FR10</accession>
<keyword evidence="1" id="KW-0732">Signal</keyword>
<comment type="caution">
    <text evidence="2">The sequence shown here is derived from an EMBL/GenBank/DDBJ whole genome shotgun (WGS) entry which is preliminary data.</text>
</comment>
<sequence>MRVIDSFLVFLLTCSPAVLEVCARIQPPVVATTTTAVPDDDTTAIMSTTTVIDETTTTTLGANVSQGASMGAPRF</sequence>
<dbReference type="Proteomes" id="UP001177023">
    <property type="component" value="Unassembled WGS sequence"/>
</dbReference>
<reference evidence="2" key="1">
    <citation type="submission" date="2023-06" db="EMBL/GenBank/DDBJ databases">
        <authorList>
            <person name="Delattre M."/>
        </authorList>
    </citation>
    <scope>NUCLEOTIDE SEQUENCE</scope>
    <source>
        <strain evidence="2">AF72</strain>
    </source>
</reference>
<dbReference type="EMBL" id="CATQJA010000764">
    <property type="protein sequence ID" value="CAJ0563945.1"/>
    <property type="molecule type" value="Genomic_DNA"/>
</dbReference>
<proteinExistence type="predicted"/>
<protein>
    <recommendedName>
        <fullName evidence="4">Secreted protein</fullName>
    </recommendedName>
</protein>
<gene>
    <name evidence="2" type="ORF">MSPICULIGERA_LOCUS2645</name>
</gene>
<keyword evidence="3" id="KW-1185">Reference proteome</keyword>
<evidence type="ECO:0000256" key="1">
    <source>
        <dbReference type="SAM" id="SignalP"/>
    </source>
</evidence>
<feature type="chain" id="PRO_5041272519" description="Secreted protein" evidence="1">
    <location>
        <begin position="20"/>
        <end position="75"/>
    </location>
</feature>
<evidence type="ECO:0008006" key="4">
    <source>
        <dbReference type="Google" id="ProtNLM"/>
    </source>
</evidence>
<evidence type="ECO:0000313" key="2">
    <source>
        <dbReference type="EMBL" id="CAJ0563945.1"/>
    </source>
</evidence>
<name>A0AA36FR10_9BILA</name>
<organism evidence="2 3">
    <name type="scientific">Mesorhabditis spiculigera</name>
    <dbReference type="NCBI Taxonomy" id="96644"/>
    <lineage>
        <taxon>Eukaryota</taxon>
        <taxon>Metazoa</taxon>
        <taxon>Ecdysozoa</taxon>
        <taxon>Nematoda</taxon>
        <taxon>Chromadorea</taxon>
        <taxon>Rhabditida</taxon>
        <taxon>Rhabditina</taxon>
        <taxon>Rhabditomorpha</taxon>
        <taxon>Rhabditoidea</taxon>
        <taxon>Rhabditidae</taxon>
        <taxon>Mesorhabditinae</taxon>
        <taxon>Mesorhabditis</taxon>
    </lineage>
</organism>
<dbReference type="AlphaFoldDB" id="A0AA36FR10"/>
<feature type="non-terminal residue" evidence="2">
    <location>
        <position position="75"/>
    </location>
</feature>
<evidence type="ECO:0000313" key="3">
    <source>
        <dbReference type="Proteomes" id="UP001177023"/>
    </source>
</evidence>
<feature type="signal peptide" evidence="1">
    <location>
        <begin position="1"/>
        <end position="19"/>
    </location>
</feature>